<name>A0AB39XKL9_9BRAD</name>
<feature type="transmembrane region" description="Helical" evidence="1">
    <location>
        <begin position="22"/>
        <end position="54"/>
    </location>
</feature>
<evidence type="ECO:0008006" key="3">
    <source>
        <dbReference type="Google" id="ProtNLM"/>
    </source>
</evidence>
<keyword evidence="1" id="KW-0472">Membrane</keyword>
<reference evidence="2" key="1">
    <citation type="submission" date="2024-08" db="EMBL/GenBank/DDBJ databases">
        <authorList>
            <person name="Chaddad Z."/>
            <person name="Lamrabet M."/>
            <person name="Bouhnik O."/>
            <person name="Alami S."/>
            <person name="Wipf D."/>
            <person name="Courty P.E."/>
            <person name="Missbah El Idrissi M."/>
        </authorList>
    </citation>
    <scope>NUCLEOTIDE SEQUENCE</scope>
    <source>
        <strain evidence="2">LLZ17</strain>
    </source>
</reference>
<sequence length="55" mass="5738">MNPEANTAVDTQTPAPRRSSDLLGVVFLATAGVVMTAWIGGLIWGGAALVMWLIP</sequence>
<dbReference type="AlphaFoldDB" id="A0AB39XKL9"/>
<dbReference type="RefSeq" id="WP_369722015.1">
    <property type="nucleotide sequence ID" value="NZ_CP165734.1"/>
</dbReference>
<keyword evidence="1" id="KW-1133">Transmembrane helix</keyword>
<dbReference type="EMBL" id="CP165734">
    <property type="protein sequence ID" value="XDV57593.1"/>
    <property type="molecule type" value="Genomic_DNA"/>
</dbReference>
<accession>A0AB39XKL9</accession>
<evidence type="ECO:0000256" key="1">
    <source>
        <dbReference type="SAM" id="Phobius"/>
    </source>
</evidence>
<gene>
    <name evidence="2" type="ORF">AB8Z38_34595</name>
</gene>
<protein>
    <recommendedName>
        <fullName evidence="3">Serine acetyltransferase</fullName>
    </recommendedName>
</protein>
<proteinExistence type="predicted"/>
<organism evidence="2">
    <name type="scientific">Bradyrhizobium sp. LLZ17</name>
    <dbReference type="NCBI Taxonomy" id="3239388"/>
    <lineage>
        <taxon>Bacteria</taxon>
        <taxon>Pseudomonadati</taxon>
        <taxon>Pseudomonadota</taxon>
        <taxon>Alphaproteobacteria</taxon>
        <taxon>Hyphomicrobiales</taxon>
        <taxon>Nitrobacteraceae</taxon>
        <taxon>Bradyrhizobium</taxon>
    </lineage>
</organism>
<keyword evidence="1" id="KW-0812">Transmembrane</keyword>
<evidence type="ECO:0000313" key="2">
    <source>
        <dbReference type="EMBL" id="XDV57593.1"/>
    </source>
</evidence>